<keyword evidence="3" id="KW-1185">Reference proteome</keyword>
<dbReference type="EMBL" id="JAIVGD010000011">
    <property type="protein sequence ID" value="KAH0769079.1"/>
    <property type="molecule type" value="Genomic_DNA"/>
</dbReference>
<proteinExistence type="predicted"/>
<evidence type="ECO:0000313" key="2">
    <source>
        <dbReference type="EMBL" id="KAH0769079.1"/>
    </source>
</evidence>
<protein>
    <submittedName>
        <fullName evidence="2">Uncharacterized protein</fullName>
    </submittedName>
</protein>
<sequence length="257" mass="29727">MQLWTELPVRYVVGEDSESPPIIQQFSRNYPVANRRTDGAASFKTHGVTVKDKGPGPTSNSNLMANLGRFSPLLNQGPKHNQHHKQPDPTDNTKNPKSLNDFSRERDTKGEKDLREIKGLAIKFLQAFKTWEKEAEVEEDMMGQKEGDAKNVSNQETTRNRECSKRGKESEIRTNIMQEAEQNLQIQQIHEADPVNIQFPSSQEIKPSQYSIPKFSRNYRDRSIKLGQFSYPRAEQYLWGSFRRLRKRNHSPVNEDR</sequence>
<gene>
    <name evidence="2" type="ORF">KY290_013060</name>
</gene>
<comment type="caution">
    <text evidence="2">The sequence shown here is derived from an EMBL/GenBank/DDBJ whole genome shotgun (WGS) entry which is preliminary data.</text>
</comment>
<name>A0ABQ7VMW9_SOLTU</name>
<evidence type="ECO:0000256" key="1">
    <source>
        <dbReference type="SAM" id="MobiDB-lite"/>
    </source>
</evidence>
<accession>A0ABQ7VMW9</accession>
<reference evidence="2 3" key="1">
    <citation type="journal article" date="2021" name="bioRxiv">
        <title>Chromosome-scale and haplotype-resolved genome assembly of a tetraploid potato cultivar.</title>
        <authorList>
            <person name="Sun H."/>
            <person name="Jiao W.-B."/>
            <person name="Krause K."/>
            <person name="Campoy J.A."/>
            <person name="Goel M."/>
            <person name="Folz-Donahue K."/>
            <person name="Kukat C."/>
            <person name="Huettel B."/>
            <person name="Schneeberger K."/>
        </authorList>
    </citation>
    <scope>NUCLEOTIDE SEQUENCE [LARGE SCALE GENOMIC DNA]</scope>
    <source>
        <strain evidence="2">SolTubOtavaFocal</strain>
        <tissue evidence="2">Leaves</tissue>
    </source>
</reference>
<dbReference type="Proteomes" id="UP000826656">
    <property type="component" value="Unassembled WGS sequence"/>
</dbReference>
<feature type="region of interest" description="Disordered" evidence="1">
    <location>
        <begin position="39"/>
        <end position="111"/>
    </location>
</feature>
<feature type="compositionally biased region" description="Polar residues" evidence="1">
    <location>
        <begin position="89"/>
        <end position="101"/>
    </location>
</feature>
<evidence type="ECO:0000313" key="3">
    <source>
        <dbReference type="Proteomes" id="UP000826656"/>
    </source>
</evidence>
<feature type="region of interest" description="Disordered" evidence="1">
    <location>
        <begin position="141"/>
        <end position="169"/>
    </location>
</feature>
<organism evidence="2 3">
    <name type="scientific">Solanum tuberosum</name>
    <name type="common">Potato</name>
    <dbReference type="NCBI Taxonomy" id="4113"/>
    <lineage>
        <taxon>Eukaryota</taxon>
        <taxon>Viridiplantae</taxon>
        <taxon>Streptophyta</taxon>
        <taxon>Embryophyta</taxon>
        <taxon>Tracheophyta</taxon>
        <taxon>Spermatophyta</taxon>
        <taxon>Magnoliopsida</taxon>
        <taxon>eudicotyledons</taxon>
        <taxon>Gunneridae</taxon>
        <taxon>Pentapetalae</taxon>
        <taxon>asterids</taxon>
        <taxon>lamiids</taxon>
        <taxon>Solanales</taxon>
        <taxon>Solanaceae</taxon>
        <taxon>Solanoideae</taxon>
        <taxon>Solaneae</taxon>
        <taxon>Solanum</taxon>
    </lineage>
</organism>
<feature type="compositionally biased region" description="Basic and acidic residues" evidence="1">
    <location>
        <begin position="158"/>
        <end position="169"/>
    </location>
</feature>
<feature type="compositionally biased region" description="Basic and acidic residues" evidence="1">
    <location>
        <begin position="102"/>
        <end position="111"/>
    </location>
</feature>